<keyword evidence="7" id="KW-1185">Reference proteome</keyword>
<dbReference type="InterPro" id="IPR006913">
    <property type="entry name" value="CENP-V/GFA"/>
</dbReference>
<dbReference type="eggNOG" id="COG3791">
    <property type="taxonomic scope" value="Bacteria"/>
</dbReference>
<dbReference type="Gene3D" id="3.90.1590.10">
    <property type="entry name" value="glutathione-dependent formaldehyde- activating enzyme (gfa)"/>
    <property type="match status" value="1"/>
</dbReference>
<evidence type="ECO:0000256" key="4">
    <source>
        <dbReference type="ARBA" id="ARBA00023239"/>
    </source>
</evidence>
<evidence type="ECO:0000256" key="2">
    <source>
        <dbReference type="ARBA" id="ARBA00022723"/>
    </source>
</evidence>
<reference evidence="6 7" key="1">
    <citation type="journal article" date="2017" name="Antonie Van Leeuwenhoek">
        <title>Rhizobium rhizosphaerae sp. nov., a novel species isolated from rice rhizosphere.</title>
        <authorList>
            <person name="Zhao J.J."/>
            <person name="Zhang J."/>
            <person name="Zhang R.J."/>
            <person name="Zhang C.W."/>
            <person name="Yin H.Q."/>
            <person name="Zhang X.X."/>
        </authorList>
    </citation>
    <scope>NUCLEOTIDE SEQUENCE [LARGE SCALE GENOMIC DNA]</scope>
    <source>
        <strain evidence="6 7">BSs20135</strain>
    </source>
</reference>
<gene>
    <name evidence="6" type="ORF">GARC_0408</name>
</gene>
<dbReference type="Pfam" id="PF04828">
    <property type="entry name" value="GFA"/>
    <property type="match status" value="1"/>
</dbReference>
<dbReference type="SUPFAM" id="SSF51316">
    <property type="entry name" value="Mss4-like"/>
    <property type="match status" value="1"/>
</dbReference>
<accession>K6Z1R0</accession>
<feature type="domain" description="CENP-V/GFA" evidence="5">
    <location>
        <begin position="7"/>
        <end position="120"/>
    </location>
</feature>
<sequence length="141" mass="15890">MSQAVQMSGKCLCKKVTINAQKVTPHVDACHCAMCRKWSGSSLLAMDCGSEVVFEGQQYITTYDSSEWADRGFCKNCGTHLFYRLKQTHQYNIPAGLFDTDVSLEFTTQIFIEEKPDYYEFANKTQMMTGEEVFAAFGGSE</sequence>
<keyword evidence="4" id="KW-0456">Lyase</keyword>
<evidence type="ECO:0000256" key="3">
    <source>
        <dbReference type="ARBA" id="ARBA00022833"/>
    </source>
</evidence>
<dbReference type="GO" id="GO:0046872">
    <property type="term" value="F:metal ion binding"/>
    <property type="evidence" value="ECO:0007669"/>
    <property type="project" value="UniProtKB-KW"/>
</dbReference>
<evidence type="ECO:0000313" key="7">
    <source>
        <dbReference type="Proteomes" id="UP000006327"/>
    </source>
</evidence>
<dbReference type="InterPro" id="IPR011057">
    <property type="entry name" value="Mss4-like_sf"/>
</dbReference>
<dbReference type="STRING" id="493475.GARC_0408"/>
<comment type="similarity">
    <text evidence="1">Belongs to the Gfa family.</text>
</comment>
<dbReference type="PANTHER" id="PTHR33337:SF40">
    <property type="entry name" value="CENP-V_GFA DOMAIN-CONTAINING PROTEIN-RELATED"/>
    <property type="match status" value="1"/>
</dbReference>
<dbReference type="PROSITE" id="PS51891">
    <property type="entry name" value="CENP_V_GFA"/>
    <property type="match status" value="1"/>
</dbReference>
<protein>
    <submittedName>
        <fullName evidence="6">Glutathione-dependent formaldehyde-activating GFA</fullName>
    </submittedName>
</protein>
<dbReference type="AlphaFoldDB" id="K6Z1R0"/>
<keyword evidence="3" id="KW-0862">Zinc</keyword>
<dbReference type="GO" id="GO:0016846">
    <property type="term" value="F:carbon-sulfur lyase activity"/>
    <property type="evidence" value="ECO:0007669"/>
    <property type="project" value="InterPro"/>
</dbReference>
<evidence type="ECO:0000313" key="6">
    <source>
        <dbReference type="EMBL" id="GAC17390.1"/>
    </source>
</evidence>
<evidence type="ECO:0000256" key="1">
    <source>
        <dbReference type="ARBA" id="ARBA00005495"/>
    </source>
</evidence>
<comment type="caution">
    <text evidence="6">The sequence shown here is derived from an EMBL/GenBank/DDBJ whole genome shotgun (WGS) entry which is preliminary data.</text>
</comment>
<keyword evidence="2" id="KW-0479">Metal-binding</keyword>
<dbReference type="PANTHER" id="PTHR33337">
    <property type="entry name" value="GFA DOMAIN-CONTAINING PROTEIN"/>
    <property type="match status" value="1"/>
</dbReference>
<name>K6Z1R0_9ALTE</name>
<dbReference type="Proteomes" id="UP000006327">
    <property type="component" value="Unassembled WGS sequence"/>
</dbReference>
<proteinExistence type="inferred from homology"/>
<dbReference type="RefSeq" id="WP_007616153.1">
    <property type="nucleotide sequence ID" value="NZ_BAEO01000006.1"/>
</dbReference>
<dbReference type="EMBL" id="BAEO01000006">
    <property type="protein sequence ID" value="GAC17390.1"/>
    <property type="molecule type" value="Genomic_DNA"/>
</dbReference>
<organism evidence="6 7">
    <name type="scientific">Paraglaciecola arctica BSs20135</name>
    <dbReference type="NCBI Taxonomy" id="493475"/>
    <lineage>
        <taxon>Bacteria</taxon>
        <taxon>Pseudomonadati</taxon>
        <taxon>Pseudomonadota</taxon>
        <taxon>Gammaproteobacteria</taxon>
        <taxon>Alteromonadales</taxon>
        <taxon>Alteromonadaceae</taxon>
        <taxon>Paraglaciecola</taxon>
    </lineage>
</organism>
<dbReference type="OrthoDB" id="4188830at2"/>
<evidence type="ECO:0000259" key="5">
    <source>
        <dbReference type="PROSITE" id="PS51891"/>
    </source>
</evidence>